<evidence type="ECO:0000313" key="2">
    <source>
        <dbReference type="EMBL" id="ASW27603.1"/>
    </source>
</evidence>
<dbReference type="Proteomes" id="UP000223139">
    <property type="component" value="Segment"/>
</dbReference>
<gene>
    <name evidence="2" type="ORF">KPNN53_062</name>
</gene>
<proteinExistence type="predicted"/>
<feature type="compositionally biased region" description="Basic and acidic residues" evidence="1">
    <location>
        <begin position="13"/>
        <end position="30"/>
    </location>
</feature>
<reference evidence="2 3" key="1">
    <citation type="submission" date="2017-07" db="EMBL/GenBank/DDBJ databases">
        <title>Complete Genome Sequence of the Klebsiella phage YMC15/11/N53_KPN_BP.</title>
        <authorList>
            <person name="Jeon J."/>
            <person name="Yong D."/>
            <person name="Lee K."/>
        </authorList>
    </citation>
    <scope>NUCLEOTIDE SEQUENCE [LARGE SCALE GENOMIC DNA]</scope>
</reference>
<sequence length="71" mass="8576">MTFESSKQRKQRLRDERRAEQDAKYEAQRQETQRIQDSCSHYQCDVTEWTWEGKPREVVCRDCGAMNYLGE</sequence>
<evidence type="ECO:0000313" key="3">
    <source>
        <dbReference type="Proteomes" id="UP000223139"/>
    </source>
</evidence>
<feature type="region of interest" description="Disordered" evidence="1">
    <location>
        <begin position="1"/>
        <end position="30"/>
    </location>
</feature>
<organism evidence="2 3">
    <name type="scientific">Klebsiella phage YMC15/11/N53_KPN_BP</name>
    <dbReference type="NCBI Taxonomy" id="2026101"/>
    <lineage>
        <taxon>Viruses</taxon>
        <taxon>Duplodnaviria</taxon>
        <taxon>Heunggongvirae</taxon>
        <taxon>Uroviricota</taxon>
        <taxon>Caudoviricetes</taxon>
        <taxon>Casjensviridae</taxon>
        <taxon>Yonseivirus</taxon>
        <taxon>Yonseivirus N137</taxon>
    </lineage>
</organism>
<name>A0A248XD18_9CAUD</name>
<evidence type="ECO:0000256" key="1">
    <source>
        <dbReference type="SAM" id="MobiDB-lite"/>
    </source>
</evidence>
<accession>A0A248XD18</accession>
<dbReference type="EMBL" id="MF476924">
    <property type="protein sequence ID" value="ASW27603.1"/>
    <property type="molecule type" value="Genomic_DNA"/>
</dbReference>
<protein>
    <submittedName>
        <fullName evidence="2">Uncharacterized protein</fullName>
    </submittedName>
</protein>